<organism evidence="7 8">
    <name type="scientific">Vagococcus acidifermentans</name>
    <dbReference type="NCBI Taxonomy" id="564710"/>
    <lineage>
        <taxon>Bacteria</taxon>
        <taxon>Bacillati</taxon>
        <taxon>Bacillota</taxon>
        <taxon>Bacilli</taxon>
        <taxon>Lactobacillales</taxon>
        <taxon>Enterococcaceae</taxon>
        <taxon>Vagococcus</taxon>
    </lineage>
</organism>
<feature type="binding site" evidence="5">
    <location>
        <position position="156"/>
    </location>
    <ligand>
        <name>Mn(2+)</name>
        <dbReference type="ChEBI" id="CHEBI:29035"/>
        <label>2</label>
    </ligand>
</feature>
<evidence type="ECO:0000256" key="1">
    <source>
        <dbReference type="ARBA" id="ARBA00022605"/>
    </source>
</evidence>
<dbReference type="Gene3D" id="3.40.630.10">
    <property type="entry name" value="Zn peptidases"/>
    <property type="match status" value="1"/>
</dbReference>
<dbReference type="FunFam" id="3.30.70.360:FF:000001">
    <property type="entry name" value="N-acetyldiaminopimelate deacetylase"/>
    <property type="match status" value="1"/>
</dbReference>
<dbReference type="OrthoDB" id="9776731at2"/>
<keyword evidence="1" id="KW-0028">Amino-acid biosynthesis</keyword>
<keyword evidence="5" id="KW-0464">Manganese</keyword>
<dbReference type="GO" id="GO:0019877">
    <property type="term" value="P:diaminopimelate biosynthetic process"/>
    <property type="evidence" value="ECO:0007669"/>
    <property type="project" value="UniProtKB-KW"/>
</dbReference>
<evidence type="ECO:0000256" key="4">
    <source>
        <dbReference type="ARBA" id="ARBA00023154"/>
    </source>
</evidence>
<dbReference type="SUPFAM" id="SSF55031">
    <property type="entry name" value="Bacterial exopeptidase dimerisation domain"/>
    <property type="match status" value="1"/>
</dbReference>
<comment type="caution">
    <text evidence="7">The sequence shown here is derived from an EMBL/GenBank/DDBJ whole genome shotgun (WGS) entry which is preliminary data.</text>
</comment>
<evidence type="ECO:0000259" key="6">
    <source>
        <dbReference type="Pfam" id="PF07687"/>
    </source>
</evidence>
<feature type="binding site" evidence="5">
    <location>
        <position position="388"/>
    </location>
    <ligand>
        <name>Mn(2+)</name>
        <dbReference type="ChEBI" id="CHEBI:29035"/>
        <label>2</label>
    </ligand>
</feature>
<comment type="cofactor">
    <cofactor evidence="5">
        <name>Mn(2+)</name>
        <dbReference type="ChEBI" id="CHEBI:29035"/>
    </cofactor>
    <text evidence="5">The Mn(2+) ion enhances activity.</text>
</comment>
<dbReference type="Pfam" id="PF01546">
    <property type="entry name" value="Peptidase_M20"/>
    <property type="match status" value="1"/>
</dbReference>
<dbReference type="GO" id="GO:0009085">
    <property type="term" value="P:lysine biosynthetic process"/>
    <property type="evidence" value="ECO:0007669"/>
    <property type="project" value="UniProtKB-KW"/>
</dbReference>
<dbReference type="InterPro" id="IPR017439">
    <property type="entry name" value="Amidohydrolase"/>
</dbReference>
<dbReference type="PANTHER" id="PTHR11014">
    <property type="entry name" value="PEPTIDASE M20 FAMILY MEMBER"/>
    <property type="match status" value="1"/>
</dbReference>
<dbReference type="GO" id="GO:0046872">
    <property type="term" value="F:metal ion binding"/>
    <property type="evidence" value="ECO:0007669"/>
    <property type="project" value="UniProtKB-KW"/>
</dbReference>
<dbReference type="SUPFAM" id="SSF53187">
    <property type="entry name" value="Zn-dependent exopeptidases"/>
    <property type="match status" value="1"/>
</dbReference>
<keyword evidence="3" id="KW-0220">Diaminopimelate biosynthesis</keyword>
<feature type="binding site" evidence="5">
    <location>
        <position position="120"/>
    </location>
    <ligand>
        <name>Mn(2+)</name>
        <dbReference type="ChEBI" id="CHEBI:29035"/>
        <label>2</label>
    </ligand>
</feature>
<evidence type="ECO:0000256" key="2">
    <source>
        <dbReference type="ARBA" id="ARBA00022801"/>
    </source>
</evidence>
<keyword evidence="5" id="KW-0479">Metal-binding</keyword>
<evidence type="ECO:0000256" key="5">
    <source>
        <dbReference type="PIRSR" id="PIRSR005962-1"/>
    </source>
</evidence>
<keyword evidence="4" id="KW-0457">Lysine biosynthesis</keyword>
<evidence type="ECO:0000313" key="8">
    <source>
        <dbReference type="Proteomes" id="UP000286773"/>
    </source>
</evidence>
<dbReference type="InterPro" id="IPR002933">
    <property type="entry name" value="Peptidase_M20"/>
</dbReference>
<dbReference type="GO" id="GO:0050118">
    <property type="term" value="F:N-acetyldiaminopimelate deacetylase activity"/>
    <property type="evidence" value="ECO:0007669"/>
    <property type="project" value="UniProtKB-ARBA"/>
</dbReference>
<evidence type="ECO:0000313" key="7">
    <source>
        <dbReference type="EMBL" id="RSU14748.1"/>
    </source>
</evidence>
<dbReference type="EMBL" id="NGKC01000001">
    <property type="protein sequence ID" value="RSU14748.1"/>
    <property type="molecule type" value="Genomic_DNA"/>
</dbReference>
<dbReference type="Proteomes" id="UP000286773">
    <property type="component" value="Unassembled WGS sequence"/>
</dbReference>
<accession>A0A430B359</accession>
<dbReference type="NCBIfam" id="TIGR01891">
    <property type="entry name" value="amidohydrolases"/>
    <property type="match status" value="1"/>
</dbReference>
<dbReference type="CDD" id="cd03886">
    <property type="entry name" value="M20_Acy1"/>
    <property type="match status" value="1"/>
</dbReference>
<dbReference type="PIRSF" id="PIRSF005962">
    <property type="entry name" value="Pept_M20D_amidohydro"/>
    <property type="match status" value="1"/>
</dbReference>
<name>A0A430B359_9ENTE</name>
<dbReference type="AlphaFoldDB" id="A0A430B359"/>
<proteinExistence type="predicted"/>
<keyword evidence="2" id="KW-0378">Hydrolase</keyword>
<keyword evidence="8" id="KW-1185">Reference proteome</keyword>
<reference evidence="7 8" key="1">
    <citation type="submission" date="2017-05" db="EMBL/GenBank/DDBJ databases">
        <title>Vagococcus spp. assemblies.</title>
        <authorList>
            <person name="Gulvik C.A."/>
        </authorList>
    </citation>
    <scope>NUCLEOTIDE SEQUENCE [LARGE SCALE GENOMIC DNA]</scope>
    <source>
        <strain evidence="7 8">LMG 24798</strain>
    </source>
</reference>
<feature type="binding site" evidence="5">
    <location>
        <position position="182"/>
    </location>
    <ligand>
        <name>Mn(2+)</name>
        <dbReference type="ChEBI" id="CHEBI:29035"/>
        <label>2</label>
    </ligand>
</feature>
<protein>
    <recommendedName>
        <fullName evidence="6">Peptidase M20 dimerisation domain-containing protein</fullName>
    </recommendedName>
</protein>
<gene>
    <name evidence="7" type="ORF">CBF27_01870</name>
</gene>
<feature type="binding site" evidence="5">
    <location>
        <position position="122"/>
    </location>
    <ligand>
        <name>Mn(2+)</name>
        <dbReference type="ChEBI" id="CHEBI:29035"/>
        <label>2</label>
    </ligand>
</feature>
<sequence length="418" mass="45379">MIFFTMAEHLFRRDYMELLQDKILEEALALKDEMIKNRRHLHEHPELGMDLKQTQAYVAERLKEMGYADVKRVGQAGLTVTVGQGTGKTILLRADMDALPILEDNELPYKSKIDGRMHACGHDMHTTMLLAAAKILKKYEQEIPGVVKLMFQPGEETMEGAKDMVAAGILENPRPDAGVMIHVMPGMPFDPGALTVTGAGPSMASVDWFKITVIGTGGHGSMPYLAVDPIVPMTAIHSGLSAIQSRELPPNAVVAVTVGEISGGVTSNVIPGEMVMGGTIRTYDEKHRQFIKERMTEIVTHIAKAFRCEGTVEFPAGAPFFESSKELSEHIQKVLPAYVGADKALPVFDSDVPAMGSEDFAVISQEIPACVMILAASDARKGQTYGVHHPKLILDEDALPYGAAAYAGVALSWLAANQ</sequence>
<dbReference type="InterPro" id="IPR011650">
    <property type="entry name" value="Peptidase_M20_dimer"/>
</dbReference>
<evidence type="ECO:0000256" key="3">
    <source>
        <dbReference type="ARBA" id="ARBA00022915"/>
    </source>
</evidence>
<dbReference type="PANTHER" id="PTHR11014:SF63">
    <property type="entry name" value="METALLOPEPTIDASE, PUTATIVE (AFU_ORTHOLOGUE AFUA_6G09600)-RELATED"/>
    <property type="match status" value="1"/>
</dbReference>
<dbReference type="Gene3D" id="3.30.70.360">
    <property type="match status" value="1"/>
</dbReference>
<dbReference type="InterPro" id="IPR036264">
    <property type="entry name" value="Bact_exopeptidase_dim_dom"/>
</dbReference>
<dbReference type="Pfam" id="PF07687">
    <property type="entry name" value="M20_dimer"/>
    <property type="match status" value="1"/>
</dbReference>
<feature type="domain" description="Peptidase M20 dimerisation" evidence="6">
    <location>
        <begin position="208"/>
        <end position="304"/>
    </location>
</feature>